<dbReference type="EMBL" id="CP000655">
    <property type="protein sequence ID" value="ABP34343.1"/>
    <property type="molecule type" value="Genomic_DNA"/>
</dbReference>
<reference evidence="1 2" key="1">
    <citation type="journal article" date="2012" name="Stand. Genomic Sci.">
        <title>Complete genome sequence of Polynucleobacter necessarius subsp. asymbioticus type strain (QLW-P1DMWA-1(T)).</title>
        <authorList>
            <person name="Meincke L."/>
            <person name="Copeland A."/>
            <person name="Lapidus A."/>
            <person name="Lucas S."/>
            <person name="Berry K.W."/>
            <person name="Del Rio T.G."/>
            <person name="Hammon N."/>
            <person name="Dalin E."/>
            <person name="Tice H."/>
            <person name="Pitluck S."/>
            <person name="Richardson P."/>
            <person name="Bruce D."/>
            <person name="Goodwin L."/>
            <person name="Han C."/>
            <person name="Tapia R."/>
            <person name="Detter J.C."/>
            <person name="Schmutz J."/>
            <person name="Brettin T."/>
            <person name="Larimer F."/>
            <person name="Land M."/>
            <person name="Hauser L."/>
            <person name="Kyrpides N.C."/>
            <person name="Ivanova N."/>
            <person name="Goker M."/>
            <person name="Woyke T."/>
            <person name="Wu Q.L."/>
            <person name="Pockl M."/>
            <person name="Hahn M.W."/>
            <person name="Klenk H.P."/>
        </authorList>
    </citation>
    <scope>NUCLEOTIDE SEQUENCE [LARGE SCALE GENOMIC DNA]</scope>
    <source>
        <strain evidence="2">DSM 18221 / CIP 109841 / QLW-P1DMWA-1</strain>
    </source>
</reference>
<sequence>MILKDTGDIVKALGYLALYAAYVEEAIDECINTLLPYDSNQPKNLHRFPTSQKIKYIQGRLSHCHLTQELVTFPQLLDHLEDLFEERNLIIHGRIYGSLQGEADILRPGRPTGSEREITSAELTDLANLFFNTLNSLNYAAFYSLRRYLN</sequence>
<gene>
    <name evidence="1" type="ordered locus">Pnuc_1127</name>
</gene>
<evidence type="ECO:0000313" key="1">
    <source>
        <dbReference type="EMBL" id="ABP34343.1"/>
    </source>
</evidence>
<dbReference type="RefSeq" id="WP_011902968.1">
    <property type="nucleotide sequence ID" value="NC_009379.1"/>
</dbReference>
<organism evidence="1 2">
    <name type="scientific">Polynucleobacter asymbioticus (strain DSM 18221 / CIP 109841 / QLW-P1DMWA-1)</name>
    <name type="common">Polynucleobacter necessarius subsp. asymbioticus</name>
    <dbReference type="NCBI Taxonomy" id="312153"/>
    <lineage>
        <taxon>Bacteria</taxon>
        <taxon>Pseudomonadati</taxon>
        <taxon>Pseudomonadota</taxon>
        <taxon>Betaproteobacteria</taxon>
        <taxon>Burkholderiales</taxon>
        <taxon>Burkholderiaceae</taxon>
        <taxon>Polynucleobacter</taxon>
    </lineage>
</organism>
<dbReference type="KEGG" id="pnu:Pnuc_1127"/>
<proteinExistence type="predicted"/>
<keyword evidence="2" id="KW-1185">Reference proteome</keyword>
<protein>
    <recommendedName>
        <fullName evidence="3">RiboL-PSP-HEPN domain-containing protein</fullName>
    </recommendedName>
</protein>
<dbReference type="AlphaFoldDB" id="A4SXX9"/>
<name>A4SXX9_POLAQ</name>
<evidence type="ECO:0008006" key="3">
    <source>
        <dbReference type="Google" id="ProtNLM"/>
    </source>
</evidence>
<dbReference type="Proteomes" id="UP000000231">
    <property type="component" value="Chromosome"/>
</dbReference>
<dbReference type="HOGENOM" id="CLU_1738863_0_0_4"/>
<dbReference type="GeneID" id="31481510"/>
<evidence type="ECO:0000313" key="2">
    <source>
        <dbReference type="Proteomes" id="UP000000231"/>
    </source>
</evidence>
<accession>A4SXX9</accession>